<evidence type="ECO:0000313" key="3">
    <source>
        <dbReference type="EMBL" id="MFL0249031.1"/>
    </source>
</evidence>
<reference evidence="3 4" key="1">
    <citation type="submission" date="2024-11" db="EMBL/GenBank/DDBJ databases">
        <authorList>
            <person name="Heng Y.C."/>
            <person name="Lim A.C.H."/>
            <person name="Lee J.K.Y."/>
            <person name="Kittelmann S."/>
        </authorList>
    </citation>
    <scope>NUCLEOTIDE SEQUENCE [LARGE SCALE GENOMIC DNA]</scope>
    <source>
        <strain evidence="3 4">WILCCON 0114</strain>
    </source>
</reference>
<organism evidence="3 4">
    <name type="scientific">Clostridium neuense</name>
    <dbReference type="NCBI Taxonomy" id="1728934"/>
    <lineage>
        <taxon>Bacteria</taxon>
        <taxon>Bacillati</taxon>
        <taxon>Bacillota</taxon>
        <taxon>Clostridia</taxon>
        <taxon>Eubacteriales</taxon>
        <taxon>Clostridiaceae</taxon>
        <taxon>Clostridium</taxon>
    </lineage>
</organism>
<dbReference type="InterPro" id="IPR019079">
    <property type="entry name" value="Capsule_synth_CapA"/>
</dbReference>
<dbReference type="SMART" id="SM00854">
    <property type="entry name" value="PGA_cap"/>
    <property type="match status" value="1"/>
</dbReference>
<name>A0ABW8T9J2_9CLOT</name>
<dbReference type="Gene3D" id="3.60.21.10">
    <property type="match status" value="1"/>
</dbReference>
<dbReference type="RefSeq" id="WP_406785706.1">
    <property type="nucleotide sequence ID" value="NZ_JBJIAA010000001.1"/>
</dbReference>
<proteinExistence type="inferred from homology"/>
<feature type="domain" description="Capsule synthesis protein CapA" evidence="2">
    <location>
        <begin position="84"/>
        <end position="344"/>
    </location>
</feature>
<dbReference type="InterPro" id="IPR029052">
    <property type="entry name" value="Metallo-depent_PP-like"/>
</dbReference>
<protein>
    <submittedName>
        <fullName evidence="3">CapA family protein</fullName>
    </submittedName>
</protein>
<evidence type="ECO:0000313" key="4">
    <source>
        <dbReference type="Proteomes" id="UP001623592"/>
    </source>
</evidence>
<dbReference type="InterPro" id="IPR052169">
    <property type="entry name" value="CW_Biosynth-Accessory"/>
</dbReference>
<dbReference type="EMBL" id="JBJIAA010000001">
    <property type="protein sequence ID" value="MFL0249031.1"/>
    <property type="molecule type" value="Genomic_DNA"/>
</dbReference>
<dbReference type="Pfam" id="PF09587">
    <property type="entry name" value="PGA_cap"/>
    <property type="match status" value="1"/>
</dbReference>
<dbReference type="SUPFAM" id="SSF56300">
    <property type="entry name" value="Metallo-dependent phosphatases"/>
    <property type="match status" value="1"/>
</dbReference>
<gene>
    <name evidence="3" type="ORF">ACJDT4_01235</name>
</gene>
<keyword evidence="4" id="KW-1185">Reference proteome</keyword>
<dbReference type="PANTHER" id="PTHR33393:SF12">
    <property type="entry name" value="CAPSULE BIOSYNTHESIS PROTEIN CAPA"/>
    <property type="match status" value="1"/>
</dbReference>
<evidence type="ECO:0000256" key="1">
    <source>
        <dbReference type="ARBA" id="ARBA00005662"/>
    </source>
</evidence>
<evidence type="ECO:0000259" key="2">
    <source>
        <dbReference type="SMART" id="SM00854"/>
    </source>
</evidence>
<comment type="caution">
    <text evidence="3">The sequence shown here is derived from an EMBL/GenBank/DDBJ whole genome shotgun (WGS) entry which is preliminary data.</text>
</comment>
<dbReference type="Proteomes" id="UP001623592">
    <property type="component" value="Unassembled WGS sequence"/>
</dbReference>
<sequence>MITNLLKLVCKINGLLHNKKFQYSQQLEGNSEYMNFGEKMWWGYKYFFNPVEKAEQGKNIEKYFREQDLRFILPEGFEETSKLCFTAGGDILASHHIRTDNTSKLWDDAEDFLFEADICCANLETPVVPSVAASFVPKSILKAPALNNSPEVFDLIYKDGKGINFFSTANNHCLDMGESGLLETLEFLDKKGCKHVGTASSKQQRDDIPIIEKNGIRIAFLSYTFSVNGKVVPQGKDYLVNYLRLNRPDCDISLIEKQINIAKTEKNADMIIACIHWSLEFEAYPIQNVIDMGHRLADLGIDVIVGNHPHGVQPMEKYAFHDPFSGLQKQGLIIYALGDLISCHEHIPNSRLNNLLRLNISKGKISGKELTIISDIKIRPMYVYSKMEGERCVDFRLINFNKLIKEIEKNNNYMNFNEAEIKELKRLDVLMHKLLHVEIM</sequence>
<dbReference type="PANTHER" id="PTHR33393">
    <property type="entry name" value="POLYGLUTAMINE SYNTHESIS ACCESSORY PROTEIN RV0574C-RELATED"/>
    <property type="match status" value="1"/>
</dbReference>
<dbReference type="CDD" id="cd07381">
    <property type="entry name" value="MPP_CapA"/>
    <property type="match status" value="1"/>
</dbReference>
<comment type="similarity">
    <text evidence="1">Belongs to the CapA family.</text>
</comment>
<accession>A0ABW8T9J2</accession>